<dbReference type="EMBL" id="CAUYUJ010014511">
    <property type="protein sequence ID" value="CAK0842188.1"/>
    <property type="molecule type" value="Genomic_DNA"/>
</dbReference>
<evidence type="ECO:0000256" key="1">
    <source>
        <dbReference type="SAM" id="MobiDB-lite"/>
    </source>
</evidence>
<evidence type="ECO:0000313" key="3">
    <source>
        <dbReference type="Proteomes" id="UP001189429"/>
    </source>
</evidence>
<name>A0ABN9TAB4_9DINO</name>
<organism evidence="2 3">
    <name type="scientific">Prorocentrum cordatum</name>
    <dbReference type="NCBI Taxonomy" id="2364126"/>
    <lineage>
        <taxon>Eukaryota</taxon>
        <taxon>Sar</taxon>
        <taxon>Alveolata</taxon>
        <taxon>Dinophyceae</taxon>
        <taxon>Prorocentrales</taxon>
        <taxon>Prorocentraceae</taxon>
        <taxon>Prorocentrum</taxon>
    </lineage>
</organism>
<feature type="compositionally biased region" description="Low complexity" evidence="1">
    <location>
        <begin position="243"/>
        <end position="254"/>
    </location>
</feature>
<evidence type="ECO:0000313" key="2">
    <source>
        <dbReference type="EMBL" id="CAK0842188.1"/>
    </source>
</evidence>
<sequence length="309" mass="33102">GALFGPVFRLTEIHRLRAEVAQLQATLDADADEDRAPLAARAAGDPVAPRPHPAPSAAPGADHNGDGLSSERASWQPPAAFVDFAASLSADAAPPAPARSRISERADVETLLYAETVLTSALEHDADIFGCITLMHVAPRRRAVLAFAKWVSSRAAAFATQDAADVELVNDGASMVAVRHFVDKFTATPPAAWGPSVLRELLESRIPKFMHLHAGCKYLRGHTVRQLFLRAFRRDGRCTWGSRSGASSASSSRGPPTAPPVGIVGHDDAVRAITYVNSTFREVPPLTLADLIMALCLRPRAPRPHIDRP</sequence>
<proteinExistence type="predicted"/>
<gene>
    <name evidence="2" type="ORF">PCOR1329_LOCUS37174</name>
</gene>
<comment type="caution">
    <text evidence="2">The sequence shown here is derived from an EMBL/GenBank/DDBJ whole genome shotgun (WGS) entry which is preliminary data.</text>
</comment>
<feature type="region of interest" description="Disordered" evidence="1">
    <location>
        <begin position="41"/>
        <end position="72"/>
    </location>
</feature>
<feature type="region of interest" description="Disordered" evidence="1">
    <location>
        <begin position="243"/>
        <end position="263"/>
    </location>
</feature>
<protein>
    <submittedName>
        <fullName evidence="2">Uncharacterized protein</fullName>
    </submittedName>
</protein>
<feature type="non-terminal residue" evidence="2">
    <location>
        <position position="309"/>
    </location>
</feature>
<feature type="non-terminal residue" evidence="2">
    <location>
        <position position="1"/>
    </location>
</feature>
<keyword evidence="3" id="KW-1185">Reference proteome</keyword>
<reference evidence="2" key="1">
    <citation type="submission" date="2023-10" db="EMBL/GenBank/DDBJ databases">
        <authorList>
            <person name="Chen Y."/>
            <person name="Shah S."/>
            <person name="Dougan E. K."/>
            <person name="Thang M."/>
            <person name="Chan C."/>
        </authorList>
    </citation>
    <scope>NUCLEOTIDE SEQUENCE [LARGE SCALE GENOMIC DNA]</scope>
</reference>
<accession>A0ABN9TAB4</accession>
<dbReference type="Proteomes" id="UP001189429">
    <property type="component" value="Unassembled WGS sequence"/>
</dbReference>